<protein>
    <submittedName>
        <fullName evidence="3">Kelch repeat-containing protein</fullName>
    </submittedName>
</protein>
<comment type="caution">
    <text evidence="3">The sequence shown here is derived from an EMBL/GenBank/DDBJ whole genome shotgun (WGS) entry which is preliminary data.</text>
</comment>
<dbReference type="Pfam" id="PF24681">
    <property type="entry name" value="Kelch_KLHDC2_KLHL20_DRC7"/>
    <property type="match status" value="1"/>
</dbReference>
<organism evidence="3 4">
    <name type="scientific">Ferrimicrobium acidiphilum</name>
    <dbReference type="NCBI Taxonomy" id="121039"/>
    <lineage>
        <taxon>Bacteria</taxon>
        <taxon>Bacillati</taxon>
        <taxon>Actinomycetota</taxon>
        <taxon>Acidimicrobiia</taxon>
        <taxon>Acidimicrobiales</taxon>
        <taxon>Acidimicrobiaceae</taxon>
        <taxon>Ferrimicrobium</taxon>
    </lineage>
</organism>
<evidence type="ECO:0000256" key="1">
    <source>
        <dbReference type="ARBA" id="ARBA00022441"/>
    </source>
</evidence>
<keyword evidence="1" id="KW-0880">Kelch repeat</keyword>
<evidence type="ECO:0000313" key="4">
    <source>
        <dbReference type="Proteomes" id="UP001560267"/>
    </source>
</evidence>
<dbReference type="PANTHER" id="PTHR46093">
    <property type="entry name" value="ACYL-COA-BINDING DOMAIN-CONTAINING PROTEIN 5"/>
    <property type="match status" value="1"/>
</dbReference>
<keyword evidence="2" id="KW-0677">Repeat</keyword>
<evidence type="ECO:0000313" key="3">
    <source>
        <dbReference type="EMBL" id="MEX6430848.1"/>
    </source>
</evidence>
<sequence length="239" mass="26417">MDNLHDTWVFDGQNWVSQRSKYPDYSQQALATDLASGLVVAFGGLRAHPRTLIGLLFPKNPGQSSLLDETWVYDGNDWKQISMDARPPGRNFAGMTSHTDGRGVVLFGGQGNTRGAADNLHDTWVFDGQNWEEIPSLSSPGPRLGMMVAHDPIIGRTVLFGGRRRVNQDSQEDLNDTWVFDGQNWEQVRTPTAPSPRAWAAMTFDAMNGQIVLFGGTRGPGFSADPLDETWILVIEVDD</sequence>
<gene>
    <name evidence="3" type="ORF">AB6A68_13540</name>
</gene>
<evidence type="ECO:0000256" key="2">
    <source>
        <dbReference type="ARBA" id="ARBA00022737"/>
    </source>
</evidence>
<dbReference type="PANTHER" id="PTHR46093:SF16">
    <property type="entry name" value="MULTIPLE EGF-LIKE-DOMAINS 8"/>
    <property type="match status" value="1"/>
</dbReference>
<dbReference type="InterPro" id="IPR015915">
    <property type="entry name" value="Kelch-typ_b-propeller"/>
</dbReference>
<dbReference type="Proteomes" id="UP001560267">
    <property type="component" value="Unassembled WGS sequence"/>
</dbReference>
<keyword evidence="4" id="KW-1185">Reference proteome</keyword>
<name>A0ABV3Y5J6_9ACTN</name>
<reference evidence="3 4" key="1">
    <citation type="submission" date="2024-07" db="EMBL/GenBank/DDBJ databases">
        <title>Draft Genome Sequence of Ferrimicrobium acidiphilum Strain YE2023, Isolated from a Pulp of Bioleach Reactor.</title>
        <authorList>
            <person name="Elkina Y.A."/>
            <person name="Bulaeva A.G."/>
            <person name="Beletsky A.V."/>
            <person name="Mardanov A.V."/>
        </authorList>
    </citation>
    <scope>NUCLEOTIDE SEQUENCE [LARGE SCALE GENOMIC DNA]</scope>
    <source>
        <strain evidence="3 4">YE2023</strain>
    </source>
</reference>
<dbReference type="Gene3D" id="2.120.10.80">
    <property type="entry name" value="Kelch-type beta propeller"/>
    <property type="match status" value="1"/>
</dbReference>
<proteinExistence type="predicted"/>
<dbReference type="SUPFAM" id="SSF117281">
    <property type="entry name" value="Kelch motif"/>
    <property type="match status" value="1"/>
</dbReference>
<accession>A0ABV3Y5J6</accession>
<dbReference type="EMBL" id="JBFSHR010000094">
    <property type="protein sequence ID" value="MEX6430848.1"/>
    <property type="molecule type" value="Genomic_DNA"/>
</dbReference>